<feature type="region of interest" description="Disordered" evidence="1">
    <location>
        <begin position="299"/>
        <end position="344"/>
    </location>
</feature>
<keyword evidence="2" id="KW-0812">Transmembrane</keyword>
<feature type="compositionally biased region" description="Basic and acidic residues" evidence="1">
    <location>
        <begin position="1"/>
        <end position="12"/>
    </location>
</feature>
<feature type="compositionally biased region" description="Basic and acidic residues" evidence="1">
    <location>
        <begin position="317"/>
        <end position="342"/>
    </location>
</feature>
<reference evidence="3 4" key="1">
    <citation type="submission" date="2015-09" db="EMBL/GenBank/DDBJ databases">
        <title>Trachymyrmex cornetzi WGS genome.</title>
        <authorList>
            <person name="Nygaard S."/>
            <person name="Hu H."/>
            <person name="Boomsma J."/>
            <person name="Zhang G."/>
        </authorList>
    </citation>
    <scope>NUCLEOTIDE SEQUENCE [LARGE SCALE GENOMIC DNA]</scope>
    <source>
        <strain evidence="3">Tcor2-1</strain>
        <tissue evidence="3">Whole body</tissue>
    </source>
</reference>
<accession>A0A195EFG2</accession>
<keyword evidence="4" id="KW-1185">Reference proteome</keyword>
<evidence type="ECO:0000313" key="3">
    <source>
        <dbReference type="EMBL" id="KYN27015.1"/>
    </source>
</evidence>
<evidence type="ECO:0000256" key="2">
    <source>
        <dbReference type="SAM" id="Phobius"/>
    </source>
</evidence>
<evidence type="ECO:0000313" key="4">
    <source>
        <dbReference type="Proteomes" id="UP000078492"/>
    </source>
</evidence>
<protein>
    <submittedName>
        <fullName evidence="3">Uncharacterized protein</fullName>
    </submittedName>
</protein>
<dbReference type="EMBL" id="KQ978957">
    <property type="protein sequence ID" value="KYN27015.1"/>
    <property type="molecule type" value="Genomic_DNA"/>
</dbReference>
<keyword evidence="2" id="KW-1133">Transmembrane helix</keyword>
<name>A0A195EFG2_9HYME</name>
<proteinExistence type="predicted"/>
<feature type="region of interest" description="Disordered" evidence="1">
    <location>
        <begin position="1"/>
        <end position="31"/>
    </location>
</feature>
<dbReference type="Pfam" id="PF15018">
    <property type="entry name" value="InaF-motif"/>
    <property type="match status" value="1"/>
</dbReference>
<feature type="compositionally biased region" description="Basic and acidic residues" evidence="1">
    <location>
        <begin position="300"/>
        <end position="310"/>
    </location>
</feature>
<organism evidence="3 4">
    <name type="scientific">Trachymyrmex cornetzi</name>
    <dbReference type="NCBI Taxonomy" id="471704"/>
    <lineage>
        <taxon>Eukaryota</taxon>
        <taxon>Metazoa</taxon>
        <taxon>Ecdysozoa</taxon>
        <taxon>Arthropoda</taxon>
        <taxon>Hexapoda</taxon>
        <taxon>Insecta</taxon>
        <taxon>Pterygota</taxon>
        <taxon>Neoptera</taxon>
        <taxon>Endopterygota</taxon>
        <taxon>Hymenoptera</taxon>
        <taxon>Apocrita</taxon>
        <taxon>Aculeata</taxon>
        <taxon>Formicoidea</taxon>
        <taxon>Formicidae</taxon>
        <taxon>Myrmicinae</taxon>
        <taxon>Trachymyrmex</taxon>
    </lineage>
</organism>
<keyword evidence="2" id="KW-0472">Membrane</keyword>
<gene>
    <name evidence="3" type="ORF">ALC57_03357</name>
</gene>
<dbReference type="AlphaFoldDB" id="A0A195EFG2"/>
<feature type="region of interest" description="Disordered" evidence="1">
    <location>
        <begin position="386"/>
        <end position="411"/>
    </location>
</feature>
<dbReference type="InterPro" id="IPR029162">
    <property type="entry name" value="InaF-motif"/>
</dbReference>
<feature type="transmembrane region" description="Helical" evidence="2">
    <location>
        <begin position="45"/>
        <end position="68"/>
    </location>
</feature>
<dbReference type="Proteomes" id="UP000078492">
    <property type="component" value="Unassembled WGS sequence"/>
</dbReference>
<sequence>MSREDSSGEGRSQDAFSPDSPVDVPAKDPNAEIYENRGSKKIIRVLTVMAYLFSVSFVAILLSAYYIFLWEPPNPRFIQRERLRMDPQMQFLIAPAPEETKKDGNFLLQSEGNPMHKPLLMGRMAHHMYNVDDFQNKIKFDKKVELNTALLKLRHSLVDTLRAQRRHSSQETTKSSGFNNSFAEKVFNSTVSPTENTISVNRHGKSASENISEEKTYNDLPVEFVDSVSTLNVEGTSSTSKFMTIPEIKTKQRLDRDSVNVNPIIEKKNRYNKKSLDAVESYVIREFSNVTRNSEITNGSDRRVFEDESSKTTQDFLKTDRKEPMKQNETDDRRLINNDRENNSNGVQTSIILEKYVNDSIRNSQENYSSNEQIGQIARDKVSIDTSSRDSGLIDDPGFHQTSNDPTVVKSRSRIARIRNSEGERIRADLPSFSYDAEINRAARNVTV</sequence>
<evidence type="ECO:0000256" key="1">
    <source>
        <dbReference type="SAM" id="MobiDB-lite"/>
    </source>
</evidence>